<evidence type="ECO:0000259" key="2">
    <source>
        <dbReference type="Pfam" id="PF10145"/>
    </source>
</evidence>
<feature type="domain" description="Phage tail tape measure protein" evidence="2">
    <location>
        <begin position="118"/>
        <end position="319"/>
    </location>
</feature>
<sequence>MAGGVQLAHGYVTVSAETAGIPRQLDQAFGRAGERAGRAGGEAAGGGILEGLQGKAGAFGAVLGTAMAVAGVSAGGLFVKALSDGLRREKALDLTQARLGIDDATMAKIGTAAGRAYAANFGNSVEENIDAARRAINSGLLDSSATAQETQAVISQLSGISDLMGEEIPAVARAAGQAIKTGIAGSATEAFDLFAAAEQNGLNVSEDFLDTITEYGTQFRKLGLSGPEAIGLINQAVLAGARDTDVAADAIKEFSIRVVDGSKSTVEAFQTLGFNADDLTKRFATGGATARAAVGDLLGEINKIEDPVEKNSIALALFGTQFEDLGDALNQFNLDDAAASLGKVEGAAQSALNTMGGNAASSIESAKRSIQISTDAIGSALAKAFGPELAKVADWVTQHQPEILAFLAKLADGAFATADAFLSFSSISLRAFATLAEGVGPLLEHLLDPVGKVAEVIGKLTRNEGLEDLGHTLQNLESTMDGAADAAIGLADGIDNTTRPGLDRMRDSVASNIEQAVAAQEVFRALGDQVTALPDGHDIIVKENTPEVTARLEALGLKVTQIPGTKDVVVNAATADAQAKLDAWIVANTGRPLEQKVTVRFVDIYGNTTNDPAQQTNQVTVGNTPRGRYAAGGLFYGRGGPTDDANIIAISNREHLAYITRAQAANPATIPFLDAINSGWVPPPELLHGMVPGFAGGGLASKRALDYARSHDGEPYVYGGLDCSGYLSGIYNQLTGQSVRFTTASDFAALGFKPGMDPGGFSIGTNGGVGTNGHMAGTLLGTNVESDGSNGIQFGGSADGAAAFPKVWHLPRELWSPPETDDPSRQSGAPGFNTPQGSRAGSPGSGAGTGGLGGSAAPSSGGTYGGVAVPAGVVPVWVVGSGGGGANPVTPAPAESFAPQSSAPPSSAPGVQTLEQVDAAGRMSQAGTDFVNANIDQFLSDLGARRSGGAIQAIGQAVFDWTTKAIQEEIRRRSSQANTFVRR</sequence>
<organism evidence="3 4">
    <name type="scientific">Nocardia vulneris</name>
    <dbReference type="NCBI Taxonomy" id="1141657"/>
    <lineage>
        <taxon>Bacteria</taxon>
        <taxon>Bacillati</taxon>
        <taxon>Actinomycetota</taxon>
        <taxon>Actinomycetes</taxon>
        <taxon>Mycobacteriales</taxon>
        <taxon>Nocardiaceae</taxon>
        <taxon>Nocardia</taxon>
    </lineage>
</organism>
<gene>
    <name evidence="3" type="ORF">FG87_21730</name>
</gene>
<reference evidence="3 4" key="1">
    <citation type="journal article" date="2014" name="Int. J. Syst. Evol. Microbiol.">
        <title>Nocardia vulneris sp. nov., isolated from wounds of human patients in North America.</title>
        <authorList>
            <person name="Lasker B.A."/>
            <person name="Bell M."/>
            <person name="Klenk H.P."/>
            <person name="Sproer C."/>
            <person name="Schumann C."/>
            <person name="Schumann P."/>
            <person name="Brown J.M."/>
        </authorList>
    </citation>
    <scope>NUCLEOTIDE SEQUENCE [LARGE SCALE GENOMIC DNA]</scope>
    <source>
        <strain evidence="3 4">W9851</strain>
    </source>
</reference>
<proteinExistence type="predicted"/>
<feature type="region of interest" description="Disordered" evidence="1">
    <location>
        <begin position="813"/>
        <end position="860"/>
    </location>
</feature>
<feature type="compositionally biased region" description="Low complexity" evidence="1">
    <location>
        <begin position="890"/>
        <end position="909"/>
    </location>
</feature>
<dbReference type="Proteomes" id="UP000031364">
    <property type="component" value="Unassembled WGS sequence"/>
</dbReference>
<comment type="caution">
    <text evidence="3">The sequence shown here is derived from an EMBL/GenBank/DDBJ whole genome shotgun (WGS) entry which is preliminary data.</text>
</comment>
<keyword evidence="4" id="KW-1185">Reference proteome</keyword>
<feature type="compositionally biased region" description="Gly residues" evidence="1">
    <location>
        <begin position="843"/>
        <end position="854"/>
    </location>
</feature>
<evidence type="ECO:0000256" key="1">
    <source>
        <dbReference type="SAM" id="MobiDB-lite"/>
    </source>
</evidence>
<protein>
    <recommendedName>
        <fullName evidence="2">Phage tail tape measure protein domain-containing protein</fullName>
    </recommendedName>
</protein>
<evidence type="ECO:0000313" key="3">
    <source>
        <dbReference type="EMBL" id="KIA62999.1"/>
    </source>
</evidence>
<feature type="region of interest" description="Disordered" evidence="1">
    <location>
        <begin position="890"/>
        <end position="910"/>
    </location>
</feature>
<dbReference type="Pfam" id="PF10145">
    <property type="entry name" value="PhageMin_Tail"/>
    <property type="match status" value="1"/>
</dbReference>
<evidence type="ECO:0000313" key="4">
    <source>
        <dbReference type="Proteomes" id="UP000031364"/>
    </source>
</evidence>
<dbReference type="InterPro" id="IPR010090">
    <property type="entry name" value="Phage_tape_meas"/>
</dbReference>
<accession>A0ABR4ZCY2</accession>
<dbReference type="EMBL" id="JNFP01000026">
    <property type="protein sequence ID" value="KIA62999.1"/>
    <property type="molecule type" value="Genomic_DNA"/>
</dbReference>
<dbReference type="RefSeq" id="WP_043673565.1">
    <property type="nucleotide sequence ID" value="NZ_BDCI01000004.1"/>
</dbReference>
<name>A0ABR4ZCY2_9NOCA</name>